<evidence type="ECO:0000256" key="1">
    <source>
        <dbReference type="SAM" id="MobiDB-lite"/>
    </source>
</evidence>
<sequence length="210" mass="20500">MFALAILGSAPLALASIEPAHDASGTADDGWQVLAASAPANAPTAAASTATAASGATVPPLLATPDVVVGGPVAAIKAAAPVAGSSVAGSGAATAATGASDPAAGDGTGGAGGTAGATDAQYTLHLVPSGPNLRSQLQQWLVSVGWQFAWDRPRDVDIAGAPTYRGSVVDIVTQVLNDLQGGEMSLAMCVYDNPAIRIVGDVSECRRGAN</sequence>
<feature type="region of interest" description="Disordered" evidence="1">
    <location>
        <begin position="93"/>
        <end position="113"/>
    </location>
</feature>
<comment type="caution">
    <text evidence="4">The sequence shown here is derived from an EMBL/GenBank/DDBJ whole genome shotgun (WGS) entry which is preliminary data.</text>
</comment>
<name>A0ABX5KU98_9BURK</name>
<dbReference type="RefSeq" id="WP_116610325.1">
    <property type="nucleotide sequence ID" value="NZ_QEOB01000003.1"/>
</dbReference>
<feature type="compositionally biased region" description="Low complexity" evidence="1">
    <location>
        <begin position="93"/>
        <end position="105"/>
    </location>
</feature>
<dbReference type="EMBL" id="QEOB01000003">
    <property type="protein sequence ID" value="PVX85834.1"/>
    <property type="molecule type" value="Genomic_DNA"/>
</dbReference>
<organism evidence="4 5">
    <name type="scientific">Paraburkholderia unamae</name>
    <dbReference type="NCBI Taxonomy" id="219649"/>
    <lineage>
        <taxon>Bacteria</taxon>
        <taxon>Pseudomonadati</taxon>
        <taxon>Pseudomonadota</taxon>
        <taxon>Betaproteobacteria</taxon>
        <taxon>Burkholderiales</taxon>
        <taxon>Burkholderiaceae</taxon>
        <taxon>Paraburkholderia</taxon>
    </lineage>
</organism>
<evidence type="ECO:0000259" key="3">
    <source>
        <dbReference type="Pfam" id="PF10671"/>
    </source>
</evidence>
<accession>A0ABX5KU98</accession>
<protein>
    <submittedName>
        <fullName evidence="4">Toxin co-regulated pilus biosynthesis protein Q</fullName>
    </submittedName>
</protein>
<gene>
    <name evidence="4" type="ORF">C7402_103412</name>
</gene>
<evidence type="ECO:0000256" key="2">
    <source>
        <dbReference type="SAM" id="SignalP"/>
    </source>
</evidence>
<dbReference type="Pfam" id="PF10671">
    <property type="entry name" value="TcpQ"/>
    <property type="match status" value="1"/>
</dbReference>
<proteinExistence type="predicted"/>
<feature type="signal peptide" evidence="2">
    <location>
        <begin position="1"/>
        <end position="15"/>
    </location>
</feature>
<feature type="domain" description="Toxin co-regulated pilus biosynthesis protein Q C-terminal" evidence="3">
    <location>
        <begin position="127"/>
        <end position="199"/>
    </location>
</feature>
<keyword evidence="5" id="KW-1185">Reference proteome</keyword>
<evidence type="ECO:0000313" key="5">
    <source>
        <dbReference type="Proteomes" id="UP000245712"/>
    </source>
</evidence>
<feature type="chain" id="PRO_5045815450" evidence="2">
    <location>
        <begin position="16"/>
        <end position="210"/>
    </location>
</feature>
<reference evidence="4 5" key="1">
    <citation type="submission" date="2018-05" db="EMBL/GenBank/DDBJ databases">
        <title>Genomic Encyclopedia of Type Strains, Phase IV (KMG-V): Genome sequencing to study the core and pangenomes of soil and plant-associated prokaryotes.</title>
        <authorList>
            <person name="Whitman W."/>
        </authorList>
    </citation>
    <scope>NUCLEOTIDE SEQUENCE [LARGE SCALE GENOMIC DNA]</scope>
    <source>
        <strain evidence="4 5">SCZa-39</strain>
    </source>
</reference>
<dbReference type="Proteomes" id="UP000245712">
    <property type="component" value="Unassembled WGS sequence"/>
</dbReference>
<dbReference type="InterPro" id="IPR018927">
    <property type="entry name" value="Pilus_synth_Q_C"/>
</dbReference>
<evidence type="ECO:0000313" key="4">
    <source>
        <dbReference type="EMBL" id="PVX85834.1"/>
    </source>
</evidence>
<keyword evidence="2" id="KW-0732">Signal</keyword>